<evidence type="ECO:0000313" key="2">
    <source>
        <dbReference type="Proteomes" id="UP001165587"/>
    </source>
</evidence>
<dbReference type="EMBL" id="JANLCK010000002">
    <property type="protein sequence ID" value="MCS5725029.1"/>
    <property type="molecule type" value="Genomic_DNA"/>
</dbReference>
<gene>
    <name evidence="1" type="ORF">N1028_03885</name>
</gene>
<keyword evidence="2" id="KW-1185">Reference proteome</keyword>
<organism evidence="1 2">
    <name type="scientific">Herbiconiux oxytropis</name>
    <dbReference type="NCBI Taxonomy" id="2970915"/>
    <lineage>
        <taxon>Bacteria</taxon>
        <taxon>Bacillati</taxon>
        <taxon>Actinomycetota</taxon>
        <taxon>Actinomycetes</taxon>
        <taxon>Micrococcales</taxon>
        <taxon>Microbacteriaceae</taxon>
        <taxon>Herbiconiux</taxon>
    </lineage>
</organism>
<dbReference type="Proteomes" id="UP001165587">
    <property type="component" value="Unassembled WGS sequence"/>
</dbReference>
<accession>A0AA42BU68</accession>
<reference evidence="1" key="1">
    <citation type="submission" date="2022-08" db="EMBL/GenBank/DDBJ databases">
        <authorList>
            <person name="Deng Y."/>
            <person name="Han X.-F."/>
            <person name="Zhang Y.-Q."/>
        </authorList>
    </citation>
    <scope>NUCLEOTIDE SEQUENCE</scope>
    <source>
        <strain evidence="1">CPCC 203407</strain>
    </source>
</reference>
<sequence length="274" mass="28466">MTPSPRRSARPLRAGAGLAALAVVGLAGLLGGCAGPGADVGARVAEWVEEQEHVLSASSWVSDDPWNKAITIDMVLEPDIGDAELIAVTTAAERRAREAGWEHPLIGATVGEGESYSNLGGRVTLDVFLALRDDPRYPVLSARGEGGCGGFFCVELPTSDPAELLAAVKRMLAAADEAGGVQSNLTFTATTPDDLLAVTAEPLAPIDDSVALLEHLSEQQVPILSAHAWPVEPVGDLPPLQLLDITVPDPAAVSLAESLAPAYPEVELRARPAP</sequence>
<name>A0AA42BU68_9MICO</name>
<protein>
    <submittedName>
        <fullName evidence="1">Uncharacterized protein</fullName>
    </submittedName>
</protein>
<comment type="caution">
    <text evidence="1">The sequence shown here is derived from an EMBL/GenBank/DDBJ whole genome shotgun (WGS) entry which is preliminary data.</text>
</comment>
<proteinExistence type="predicted"/>
<evidence type="ECO:0000313" key="1">
    <source>
        <dbReference type="EMBL" id="MCS5725029.1"/>
    </source>
</evidence>
<dbReference type="AlphaFoldDB" id="A0AA42BU68"/>
<dbReference type="PROSITE" id="PS51257">
    <property type="entry name" value="PROKAR_LIPOPROTEIN"/>
    <property type="match status" value="1"/>
</dbReference>
<dbReference type="RefSeq" id="WP_259525505.1">
    <property type="nucleotide sequence ID" value="NZ_JANLCK010000002.1"/>
</dbReference>